<organism evidence="2 3">
    <name type="scientific">Amphibacillus indicireducens</name>
    <dbReference type="NCBI Taxonomy" id="1076330"/>
    <lineage>
        <taxon>Bacteria</taxon>
        <taxon>Bacillati</taxon>
        <taxon>Bacillota</taxon>
        <taxon>Bacilli</taxon>
        <taxon>Bacillales</taxon>
        <taxon>Bacillaceae</taxon>
        <taxon>Amphibacillus</taxon>
    </lineage>
</organism>
<accession>A0ABP7VPU8</accession>
<dbReference type="InterPro" id="IPR012454">
    <property type="entry name" value="DUF1659"/>
</dbReference>
<keyword evidence="3" id="KW-1185">Reference proteome</keyword>
<evidence type="ECO:0000313" key="3">
    <source>
        <dbReference type="Proteomes" id="UP001501734"/>
    </source>
</evidence>
<evidence type="ECO:0000313" key="2">
    <source>
        <dbReference type="EMBL" id="GAA4070993.1"/>
    </source>
</evidence>
<dbReference type="EMBL" id="BAABDL010000085">
    <property type="protein sequence ID" value="GAA4070993.1"/>
    <property type="molecule type" value="Genomic_DNA"/>
</dbReference>
<dbReference type="RefSeq" id="WP_344911966.1">
    <property type="nucleotide sequence ID" value="NZ_BAABDL010000085.1"/>
</dbReference>
<evidence type="ECO:0000259" key="1">
    <source>
        <dbReference type="Pfam" id="PF07872"/>
    </source>
</evidence>
<feature type="domain" description="DUF1659" evidence="1">
    <location>
        <begin position="3"/>
        <end position="73"/>
    </location>
</feature>
<reference evidence="3" key="1">
    <citation type="journal article" date="2019" name="Int. J. Syst. Evol. Microbiol.">
        <title>The Global Catalogue of Microorganisms (GCM) 10K type strain sequencing project: providing services to taxonomists for standard genome sequencing and annotation.</title>
        <authorList>
            <consortium name="The Broad Institute Genomics Platform"/>
            <consortium name="The Broad Institute Genome Sequencing Center for Infectious Disease"/>
            <person name="Wu L."/>
            <person name="Ma J."/>
        </authorList>
    </citation>
    <scope>NUCLEOTIDE SEQUENCE [LARGE SCALE GENOMIC DNA]</scope>
    <source>
        <strain evidence="3">JCM 17250</strain>
    </source>
</reference>
<gene>
    <name evidence="2" type="ORF">GCM10022410_15730</name>
</gene>
<name>A0ABP7VPU8_9BACI</name>
<protein>
    <recommendedName>
        <fullName evidence="1">DUF1659 domain-containing protein</fullName>
    </recommendedName>
</protein>
<proteinExistence type="predicted"/>
<dbReference type="Proteomes" id="UP001501734">
    <property type="component" value="Unassembled WGS sequence"/>
</dbReference>
<dbReference type="Pfam" id="PF07872">
    <property type="entry name" value="DUF1659"/>
    <property type="match status" value="1"/>
</dbReference>
<sequence>MAQATMIQSRLQLYFEQGIDENTGAVITKTKSFNNVKTSSTPEQLLEIATALAELQQHPLYEVRRNDVALLSEI</sequence>
<comment type="caution">
    <text evidence="2">The sequence shown here is derived from an EMBL/GenBank/DDBJ whole genome shotgun (WGS) entry which is preliminary data.</text>
</comment>